<name>A0A8S4QY68_9NEOP</name>
<gene>
    <name evidence="1" type="primary">jg13065</name>
    <name evidence="1" type="ORF">PAEG_LOCUS5905</name>
</gene>
<protein>
    <submittedName>
        <fullName evidence="1">Jg13065 protein</fullName>
    </submittedName>
</protein>
<reference evidence="1" key="1">
    <citation type="submission" date="2022-03" db="EMBL/GenBank/DDBJ databases">
        <authorList>
            <person name="Lindestad O."/>
        </authorList>
    </citation>
    <scope>NUCLEOTIDE SEQUENCE</scope>
</reference>
<evidence type="ECO:0000313" key="2">
    <source>
        <dbReference type="Proteomes" id="UP000838756"/>
    </source>
</evidence>
<feature type="non-terminal residue" evidence="1">
    <location>
        <position position="1"/>
    </location>
</feature>
<evidence type="ECO:0000313" key="1">
    <source>
        <dbReference type="EMBL" id="CAH2218030.1"/>
    </source>
</evidence>
<dbReference type="EMBL" id="CAKXAJ010018967">
    <property type="protein sequence ID" value="CAH2218030.1"/>
    <property type="molecule type" value="Genomic_DNA"/>
</dbReference>
<dbReference type="Proteomes" id="UP000838756">
    <property type="component" value="Unassembled WGS sequence"/>
</dbReference>
<accession>A0A8S4QY68</accession>
<proteinExistence type="predicted"/>
<dbReference type="AlphaFoldDB" id="A0A8S4QY68"/>
<dbReference type="OrthoDB" id="7480422at2759"/>
<comment type="caution">
    <text evidence="1">The sequence shown here is derived from an EMBL/GenBank/DDBJ whole genome shotgun (WGS) entry which is preliminary data.</text>
</comment>
<organism evidence="1 2">
    <name type="scientific">Pararge aegeria aegeria</name>
    <dbReference type="NCBI Taxonomy" id="348720"/>
    <lineage>
        <taxon>Eukaryota</taxon>
        <taxon>Metazoa</taxon>
        <taxon>Ecdysozoa</taxon>
        <taxon>Arthropoda</taxon>
        <taxon>Hexapoda</taxon>
        <taxon>Insecta</taxon>
        <taxon>Pterygota</taxon>
        <taxon>Neoptera</taxon>
        <taxon>Endopterygota</taxon>
        <taxon>Lepidoptera</taxon>
        <taxon>Glossata</taxon>
        <taxon>Ditrysia</taxon>
        <taxon>Papilionoidea</taxon>
        <taxon>Nymphalidae</taxon>
        <taxon>Satyrinae</taxon>
        <taxon>Satyrini</taxon>
        <taxon>Parargina</taxon>
        <taxon>Pararge</taxon>
    </lineage>
</organism>
<sequence>WSPWGTEEMLAPFVCSIDSIMECSEELFALIPPSLFSDLTSRRRNKFHPQLTWIPGILLLFEIPDHFTQSGNNLPSDVFPQKYKGRINKFLKSRQRIGGSTGAADDYGRR</sequence>
<keyword evidence="2" id="KW-1185">Reference proteome</keyword>